<dbReference type="Gene3D" id="3.50.50.60">
    <property type="entry name" value="FAD/NAD(P)-binding domain"/>
    <property type="match status" value="1"/>
</dbReference>
<evidence type="ECO:0008006" key="4">
    <source>
        <dbReference type="Google" id="ProtNLM"/>
    </source>
</evidence>
<dbReference type="EMBL" id="KN832874">
    <property type="protein sequence ID" value="KIN03024.1"/>
    <property type="molecule type" value="Genomic_DNA"/>
</dbReference>
<dbReference type="GO" id="GO:0004497">
    <property type="term" value="F:monooxygenase activity"/>
    <property type="evidence" value="ECO:0007669"/>
    <property type="project" value="TreeGrafter"/>
</dbReference>
<dbReference type="PANTHER" id="PTHR43539">
    <property type="entry name" value="FLAVIN-BINDING MONOOXYGENASE-LIKE PROTEIN (AFU_ORTHOLOGUE AFUA_4G09220)"/>
    <property type="match status" value="1"/>
</dbReference>
<organism evidence="2 3">
    <name type="scientific">Oidiodendron maius (strain Zn)</name>
    <dbReference type="NCBI Taxonomy" id="913774"/>
    <lineage>
        <taxon>Eukaryota</taxon>
        <taxon>Fungi</taxon>
        <taxon>Dikarya</taxon>
        <taxon>Ascomycota</taxon>
        <taxon>Pezizomycotina</taxon>
        <taxon>Leotiomycetes</taxon>
        <taxon>Leotiomycetes incertae sedis</taxon>
        <taxon>Myxotrichaceae</taxon>
        <taxon>Oidiodendron</taxon>
    </lineage>
</organism>
<evidence type="ECO:0000313" key="3">
    <source>
        <dbReference type="Proteomes" id="UP000054321"/>
    </source>
</evidence>
<dbReference type="InParanoid" id="A0A0C3CVJ3"/>
<sequence>MSGGPKLALVDGEDKSSVVANADKIVKNWLGSFEKALVQEPLDLRDLFVEESWLKDALTLSWDLRTLQGRAKITQYVCENSVRNGLFNLKIPQNSSLKPTLKEIGPMVWLESAFHFETKVGQGRGVLRLANTTLGEWKAWILFVKLVELRGHPQQYGLNRIRNRNQPALDPRKADDKSQPAAVVIGGGEYRSICQLKGLSLIFYIGHCGLAAAACLQDQGISTLIIDRQQRIGDSWRKRYKGLTLHSPNWADSMPFLEFPSNWPVYPDKDQLADFLEFYARTLDLQIWLGTEFQSAEYNDNLRRWSIETVSTDGRKRMLYPRHLIYAGNAHVLKHPIIPTIPGQDQFKGLLYHATDHTDAAAMPNVHGKKVVVIGAATTAHDICQDYIEAGADVTMIQRGSTFVLSTEAAAQIALPPPEQGLTFDDYMLGLQSLPTFVLLGMMSGATARMLQYDSQLIEALDKTEFLVAKGEDGQSFLSRGLMRRGGFYINEGASESIASGKIKVMQCSQGVTRFTANGLVLADGRNVDADIIVFATSWKMFEDVKEEIMGENVSRRTNRTWGIDGEGEQGSIYRPTGHPGFWVAISNLMGSRIGSPLLALQIKAIEERLDLNRGLSQIQV</sequence>
<dbReference type="Pfam" id="PF13738">
    <property type="entry name" value="Pyr_redox_3"/>
    <property type="match status" value="1"/>
</dbReference>
<accession>A0A0C3CVJ3</accession>
<gene>
    <name evidence="2" type="ORF">OIDMADRAFT_102855</name>
</gene>
<dbReference type="InterPro" id="IPR036188">
    <property type="entry name" value="FAD/NAD-bd_sf"/>
</dbReference>
<keyword evidence="1" id="KW-0560">Oxidoreductase</keyword>
<reference evidence="2 3" key="1">
    <citation type="submission" date="2014-04" db="EMBL/GenBank/DDBJ databases">
        <authorList>
            <consortium name="DOE Joint Genome Institute"/>
            <person name="Kuo A."/>
            <person name="Martino E."/>
            <person name="Perotto S."/>
            <person name="Kohler A."/>
            <person name="Nagy L.G."/>
            <person name="Floudas D."/>
            <person name="Copeland A."/>
            <person name="Barry K.W."/>
            <person name="Cichocki N."/>
            <person name="Veneault-Fourrey C."/>
            <person name="LaButti K."/>
            <person name="Lindquist E.A."/>
            <person name="Lipzen A."/>
            <person name="Lundell T."/>
            <person name="Morin E."/>
            <person name="Murat C."/>
            <person name="Sun H."/>
            <person name="Tunlid A."/>
            <person name="Henrissat B."/>
            <person name="Grigoriev I.V."/>
            <person name="Hibbett D.S."/>
            <person name="Martin F."/>
            <person name="Nordberg H.P."/>
            <person name="Cantor M.N."/>
            <person name="Hua S.X."/>
        </authorList>
    </citation>
    <scope>NUCLEOTIDE SEQUENCE [LARGE SCALE GENOMIC DNA]</scope>
    <source>
        <strain evidence="2 3">Zn</strain>
    </source>
</reference>
<name>A0A0C3CVJ3_OIDMZ</name>
<proteinExistence type="predicted"/>
<dbReference type="PANTHER" id="PTHR43539:SF68">
    <property type="entry name" value="FLAVIN-BINDING MONOOXYGENASE-LIKE PROTEIN (AFU_ORTHOLOGUE AFUA_4G09220)"/>
    <property type="match status" value="1"/>
</dbReference>
<keyword evidence="3" id="KW-1185">Reference proteome</keyword>
<dbReference type="AlphaFoldDB" id="A0A0C3CVJ3"/>
<dbReference type="HOGENOM" id="CLU_015676_1_1_1"/>
<evidence type="ECO:0000256" key="1">
    <source>
        <dbReference type="ARBA" id="ARBA00023002"/>
    </source>
</evidence>
<dbReference type="Proteomes" id="UP000054321">
    <property type="component" value="Unassembled WGS sequence"/>
</dbReference>
<dbReference type="GO" id="GO:0050660">
    <property type="term" value="F:flavin adenine dinucleotide binding"/>
    <property type="evidence" value="ECO:0007669"/>
    <property type="project" value="TreeGrafter"/>
</dbReference>
<dbReference type="STRING" id="913774.A0A0C3CVJ3"/>
<evidence type="ECO:0000313" key="2">
    <source>
        <dbReference type="EMBL" id="KIN03024.1"/>
    </source>
</evidence>
<dbReference type="InterPro" id="IPR050982">
    <property type="entry name" value="Auxin_biosynth/cation_transpt"/>
</dbReference>
<reference evidence="3" key="2">
    <citation type="submission" date="2015-01" db="EMBL/GenBank/DDBJ databases">
        <title>Evolutionary Origins and Diversification of the Mycorrhizal Mutualists.</title>
        <authorList>
            <consortium name="DOE Joint Genome Institute"/>
            <consortium name="Mycorrhizal Genomics Consortium"/>
            <person name="Kohler A."/>
            <person name="Kuo A."/>
            <person name="Nagy L.G."/>
            <person name="Floudas D."/>
            <person name="Copeland A."/>
            <person name="Barry K.W."/>
            <person name="Cichocki N."/>
            <person name="Veneault-Fourrey C."/>
            <person name="LaButti K."/>
            <person name="Lindquist E.A."/>
            <person name="Lipzen A."/>
            <person name="Lundell T."/>
            <person name="Morin E."/>
            <person name="Murat C."/>
            <person name="Riley R."/>
            <person name="Ohm R."/>
            <person name="Sun H."/>
            <person name="Tunlid A."/>
            <person name="Henrissat B."/>
            <person name="Grigoriev I.V."/>
            <person name="Hibbett D.S."/>
            <person name="Martin F."/>
        </authorList>
    </citation>
    <scope>NUCLEOTIDE SEQUENCE [LARGE SCALE GENOMIC DNA]</scope>
    <source>
        <strain evidence="3">Zn</strain>
    </source>
</reference>
<protein>
    <recommendedName>
        <fullName evidence="4">FAD/NAD(P)-binding domain-containing protein</fullName>
    </recommendedName>
</protein>
<dbReference type="OrthoDB" id="74360at2759"/>
<dbReference type="SUPFAM" id="SSF51905">
    <property type="entry name" value="FAD/NAD(P)-binding domain"/>
    <property type="match status" value="1"/>
</dbReference>